<evidence type="ECO:0000256" key="1">
    <source>
        <dbReference type="ARBA" id="ARBA00023015"/>
    </source>
</evidence>
<keyword evidence="3" id="KW-0804">Transcription</keyword>
<evidence type="ECO:0000256" key="3">
    <source>
        <dbReference type="ARBA" id="ARBA00023163"/>
    </source>
</evidence>
<dbReference type="InterPro" id="IPR018062">
    <property type="entry name" value="HTH_AraC-typ_CS"/>
</dbReference>
<dbReference type="SUPFAM" id="SSF46689">
    <property type="entry name" value="Homeodomain-like"/>
    <property type="match status" value="1"/>
</dbReference>
<dbReference type="EMBL" id="DVFT01000033">
    <property type="protein sequence ID" value="HIQ95436.1"/>
    <property type="molecule type" value="Genomic_DNA"/>
</dbReference>
<dbReference type="PANTHER" id="PTHR43280:SF2">
    <property type="entry name" value="HTH-TYPE TRANSCRIPTIONAL REGULATOR EXSA"/>
    <property type="match status" value="1"/>
</dbReference>
<keyword evidence="1" id="KW-0805">Transcription regulation</keyword>
<dbReference type="InterPro" id="IPR018060">
    <property type="entry name" value="HTH_AraC"/>
</dbReference>
<name>A0A9D1CZH3_9FIRM</name>
<proteinExistence type="predicted"/>
<keyword evidence="2" id="KW-0238">DNA-binding</keyword>
<dbReference type="InterPro" id="IPR009057">
    <property type="entry name" value="Homeodomain-like_sf"/>
</dbReference>
<dbReference type="PROSITE" id="PS00041">
    <property type="entry name" value="HTH_ARAC_FAMILY_1"/>
    <property type="match status" value="1"/>
</dbReference>
<comment type="caution">
    <text evidence="5">The sequence shown here is derived from an EMBL/GenBank/DDBJ whole genome shotgun (WGS) entry which is preliminary data.</text>
</comment>
<reference evidence="5" key="1">
    <citation type="submission" date="2020-10" db="EMBL/GenBank/DDBJ databases">
        <authorList>
            <person name="Gilroy R."/>
        </authorList>
    </citation>
    <scope>NUCLEOTIDE SEQUENCE</scope>
    <source>
        <strain evidence="5">ChiSjej3B21-11622</strain>
    </source>
</reference>
<evidence type="ECO:0000256" key="2">
    <source>
        <dbReference type="ARBA" id="ARBA00023125"/>
    </source>
</evidence>
<dbReference type="GO" id="GO:0043565">
    <property type="term" value="F:sequence-specific DNA binding"/>
    <property type="evidence" value="ECO:0007669"/>
    <property type="project" value="InterPro"/>
</dbReference>
<accession>A0A9D1CZH3</accession>
<gene>
    <name evidence="5" type="ORF">IAB26_02640</name>
</gene>
<organism evidence="5 6">
    <name type="scientific">Candidatus Limivivens merdigallinarum</name>
    <dbReference type="NCBI Taxonomy" id="2840859"/>
    <lineage>
        <taxon>Bacteria</taxon>
        <taxon>Bacillati</taxon>
        <taxon>Bacillota</taxon>
        <taxon>Clostridia</taxon>
        <taxon>Lachnospirales</taxon>
        <taxon>Lachnospiraceae</taxon>
        <taxon>Lachnospiraceae incertae sedis</taxon>
        <taxon>Candidatus Limivivens</taxon>
    </lineage>
</organism>
<dbReference type="PRINTS" id="PR00032">
    <property type="entry name" value="HTHARAC"/>
</dbReference>
<feature type="domain" description="HTH araC/xylS-type" evidence="4">
    <location>
        <begin position="55"/>
        <end position="119"/>
    </location>
</feature>
<sequence>MAIRNPGLYQTHLYIEPECRAFSRNPATPAENQGDLFRNIVPEHTASKKHAAPPFKTYLSRTPGEYLNDYRLKKSLDDLVGTDKTVSEIASRSGINSASYYSELFRKSFGCSPREYARQNRRRDGDGEIHIGRK</sequence>
<dbReference type="PROSITE" id="PS01124">
    <property type="entry name" value="HTH_ARAC_FAMILY_2"/>
    <property type="match status" value="1"/>
</dbReference>
<dbReference type="Proteomes" id="UP000886886">
    <property type="component" value="Unassembled WGS sequence"/>
</dbReference>
<dbReference type="InterPro" id="IPR020449">
    <property type="entry name" value="Tscrpt_reg_AraC-type_HTH"/>
</dbReference>
<dbReference type="AlphaFoldDB" id="A0A9D1CZH3"/>
<dbReference type="GO" id="GO:0003700">
    <property type="term" value="F:DNA-binding transcription factor activity"/>
    <property type="evidence" value="ECO:0007669"/>
    <property type="project" value="InterPro"/>
</dbReference>
<evidence type="ECO:0000313" key="6">
    <source>
        <dbReference type="Proteomes" id="UP000886886"/>
    </source>
</evidence>
<dbReference type="Pfam" id="PF12833">
    <property type="entry name" value="HTH_18"/>
    <property type="match status" value="1"/>
</dbReference>
<dbReference type="PANTHER" id="PTHR43280">
    <property type="entry name" value="ARAC-FAMILY TRANSCRIPTIONAL REGULATOR"/>
    <property type="match status" value="1"/>
</dbReference>
<dbReference type="Gene3D" id="1.10.10.60">
    <property type="entry name" value="Homeodomain-like"/>
    <property type="match status" value="1"/>
</dbReference>
<protein>
    <submittedName>
        <fullName evidence="5">Helix-turn-helix transcriptional regulator</fullName>
    </submittedName>
</protein>
<evidence type="ECO:0000313" key="5">
    <source>
        <dbReference type="EMBL" id="HIQ95436.1"/>
    </source>
</evidence>
<dbReference type="SMART" id="SM00342">
    <property type="entry name" value="HTH_ARAC"/>
    <property type="match status" value="1"/>
</dbReference>
<evidence type="ECO:0000259" key="4">
    <source>
        <dbReference type="PROSITE" id="PS01124"/>
    </source>
</evidence>
<reference evidence="5" key="2">
    <citation type="journal article" date="2021" name="PeerJ">
        <title>Extensive microbial diversity within the chicken gut microbiome revealed by metagenomics and culture.</title>
        <authorList>
            <person name="Gilroy R."/>
            <person name="Ravi A."/>
            <person name="Getino M."/>
            <person name="Pursley I."/>
            <person name="Horton D.L."/>
            <person name="Alikhan N.F."/>
            <person name="Baker D."/>
            <person name="Gharbi K."/>
            <person name="Hall N."/>
            <person name="Watson M."/>
            <person name="Adriaenssens E.M."/>
            <person name="Foster-Nyarko E."/>
            <person name="Jarju S."/>
            <person name="Secka A."/>
            <person name="Antonio M."/>
            <person name="Oren A."/>
            <person name="Chaudhuri R.R."/>
            <person name="La Ragione R."/>
            <person name="Hildebrand F."/>
            <person name="Pallen M.J."/>
        </authorList>
    </citation>
    <scope>NUCLEOTIDE SEQUENCE</scope>
    <source>
        <strain evidence="5">ChiSjej3B21-11622</strain>
    </source>
</reference>